<evidence type="ECO:0000256" key="2">
    <source>
        <dbReference type="ARBA" id="ARBA00022741"/>
    </source>
</evidence>
<name>A0A1C3HDW9_SERMA</name>
<keyword evidence="1" id="KW-0677">Repeat</keyword>
<dbReference type="PANTHER" id="PTHR19211:SF14">
    <property type="entry name" value="ATP-BINDING CASSETTE SUB-FAMILY F MEMBER 1"/>
    <property type="match status" value="1"/>
</dbReference>
<dbReference type="AlphaFoldDB" id="A0A1C3HDW9"/>
<feature type="domain" description="ABC transporter" evidence="5">
    <location>
        <begin position="298"/>
        <end position="511"/>
    </location>
</feature>
<dbReference type="Pfam" id="PF00005">
    <property type="entry name" value="ABC_tran"/>
    <property type="match status" value="2"/>
</dbReference>
<dbReference type="InterPro" id="IPR003593">
    <property type="entry name" value="AAA+_ATPase"/>
</dbReference>
<keyword evidence="2" id="KW-0547">Nucleotide-binding</keyword>
<evidence type="ECO:0000256" key="3">
    <source>
        <dbReference type="ARBA" id="ARBA00022840"/>
    </source>
</evidence>
<dbReference type="PROSITE" id="PS00211">
    <property type="entry name" value="ABC_TRANSPORTER_1"/>
    <property type="match status" value="1"/>
</dbReference>
<dbReference type="Gene3D" id="3.40.50.300">
    <property type="entry name" value="P-loop containing nucleotide triphosphate hydrolases"/>
    <property type="match status" value="2"/>
</dbReference>
<dbReference type="InterPro" id="IPR003439">
    <property type="entry name" value="ABC_transporter-like_ATP-bd"/>
</dbReference>
<dbReference type="PANTHER" id="PTHR19211">
    <property type="entry name" value="ATP-BINDING TRANSPORT PROTEIN-RELATED"/>
    <property type="match status" value="1"/>
</dbReference>
<feature type="coiled-coil region" evidence="4">
    <location>
        <begin position="251"/>
        <end position="278"/>
    </location>
</feature>
<proteinExistence type="predicted"/>
<protein>
    <submittedName>
        <fullName evidence="6">Putative ABC transporter ATP-binding protein YheS</fullName>
    </submittedName>
</protein>
<dbReference type="SUPFAM" id="SSF52540">
    <property type="entry name" value="P-loop containing nucleoside triphosphate hydrolases"/>
    <property type="match status" value="2"/>
</dbReference>
<dbReference type="InterPro" id="IPR017871">
    <property type="entry name" value="ABC_transporter-like_CS"/>
</dbReference>
<organism evidence="6">
    <name type="scientific">Serratia marcescens</name>
    <dbReference type="NCBI Taxonomy" id="615"/>
    <lineage>
        <taxon>Bacteria</taxon>
        <taxon>Pseudomonadati</taxon>
        <taxon>Pseudomonadota</taxon>
        <taxon>Gammaproteobacteria</taxon>
        <taxon>Enterobacterales</taxon>
        <taxon>Yersiniaceae</taxon>
        <taxon>Serratia</taxon>
    </lineage>
</organism>
<reference evidence="6" key="1">
    <citation type="submission" date="2016-05" db="EMBL/GenBank/DDBJ databases">
        <authorList>
            <person name="Cock P.J.A."/>
            <person name="Cock P.J.A."/>
        </authorList>
    </citation>
    <scope>NUCLEOTIDE SEQUENCE</scope>
    <source>
        <strain evidence="6">PWN146_assembly</strain>
    </source>
</reference>
<evidence type="ECO:0000256" key="1">
    <source>
        <dbReference type="ARBA" id="ARBA00022737"/>
    </source>
</evidence>
<keyword evidence="4" id="KW-0175">Coiled coil</keyword>
<keyword evidence="3 6" id="KW-0067">ATP-binding</keyword>
<dbReference type="CDD" id="cd03221">
    <property type="entry name" value="ABCF_EF-3"/>
    <property type="match status" value="2"/>
</dbReference>
<dbReference type="PROSITE" id="PS50893">
    <property type="entry name" value="ABC_TRANSPORTER_2"/>
    <property type="match status" value="2"/>
</dbReference>
<feature type="domain" description="ABC transporter" evidence="5">
    <location>
        <begin position="5"/>
        <end position="222"/>
    </location>
</feature>
<dbReference type="InterPro" id="IPR050611">
    <property type="entry name" value="ABCF"/>
</dbReference>
<evidence type="ECO:0000256" key="4">
    <source>
        <dbReference type="SAM" id="Coils"/>
    </source>
</evidence>
<accession>A0A1C3HDW9</accession>
<evidence type="ECO:0000313" key="6">
    <source>
        <dbReference type="EMBL" id="SAY43250.1"/>
    </source>
</evidence>
<dbReference type="SMART" id="SM00382">
    <property type="entry name" value="AAA"/>
    <property type="match status" value="2"/>
</dbReference>
<gene>
    <name evidence="6" type="primary">yheS_2</name>
    <name evidence="6" type="ORF">PWN146_01941</name>
</gene>
<evidence type="ECO:0000259" key="5">
    <source>
        <dbReference type="PROSITE" id="PS50893"/>
    </source>
</evidence>
<dbReference type="InterPro" id="IPR027417">
    <property type="entry name" value="P-loop_NTPase"/>
</dbReference>
<sequence length="576" mass="64661">MSTLLSAQSVGYDNAFGVLLSEISFSLKKGDRIGLIGDNGCGKSTLLQLLSGALPIHSGTVTLSHQCLMARIEQHLPPELHASTLLDAVLAQLPAGQHLSERWRCEALLAELGFEPGSWTLTASTLSGGQHTRLLLARALIRQPDLLLLDEPSNHLDLPTLLWLEQFLRSWSGSFVLVSHDRYLLDQVTNCTWILRDKTLQFFRLPCSAARAALAEQDAADEHRRQTEQKEIDRVEKSAKRLATWGKVYDNEDLARKAKQMEKRVDRLKEEQTTLTAGSPWRLRLQGEALDADRLLALPQWTVRPAPDAPVLFSLEHLRVKSGDRIAIVGRNGCGKSSLLRLLWQAYQHPAERPAIFHPRVRIGYYDQSLQQLRDEDTLSEALAQFAPLTEEQRKMALIGAGFPYLRHHQQIRSLSGGERSRLLFVGLTLANHSLLLLDEPTNHLDMAGKEELAETLRQFAGAVILVTHDRMLIEQSCNRFWLIDQQKLDEWHDLAPVYQRLAGEVPALPTADKANAGGPTPDERLEGEEALLTTLFALESKLEDDLARKPKHQKPALQARWRREIADITARLNLG</sequence>
<dbReference type="GO" id="GO:0016887">
    <property type="term" value="F:ATP hydrolysis activity"/>
    <property type="evidence" value="ECO:0007669"/>
    <property type="project" value="InterPro"/>
</dbReference>
<dbReference type="GO" id="GO:0005524">
    <property type="term" value="F:ATP binding"/>
    <property type="evidence" value="ECO:0007669"/>
    <property type="project" value="UniProtKB-KW"/>
</dbReference>
<dbReference type="EMBL" id="LT575490">
    <property type="protein sequence ID" value="SAY43250.1"/>
    <property type="molecule type" value="Genomic_DNA"/>
</dbReference>